<evidence type="ECO:0000256" key="1">
    <source>
        <dbReference type="SAM" id="Phobius"/>
    </source>
</evidence>
<accession>A0A815S4F2</accession>
<gene>
    <name evidence="2" type="ORF">EDS130_LOCUS41655</name>
</gene>
<feature type="transmembrane region" description="Helical" evidence="1">
    <location>
        <begin position="42"/>
        <end position="63"/>
    </location>
</feature>
<keyword evidence="1" id="KW-0812">Transmembrane</keyword>
<name>A0A815S4F2_ADIRI</name>
<reference evidence="2" key="1">
    <citation type="submission" date="2021-02" db="EMBL/GenBank/DDBJ databases">
        <authorList>
            <person name="Nowell W R."/>
        </authorList>
    </citation>
    <scope>NUCLEOTIDE SEQUENCE</scope>
</reference>
<organism evidence="2 3">
    <name type="scientific">Adineta ricciae</name>
    <name type="common">Rotifer</name>
    <dbReference type="NCBI Taxonomy" id="249248"/>
    <lineage>
        <taxon>Eukaryota</taxon>
        <taxon>Metazoa</taxon>
        <taxon>Spiralia</taxon>
        <taxon>Gnathifera</taxon>
        <taxon>Rotifera</taxon>
        <taxon>Eurotatoria</taxon>
        <taxon>Bdelloidea</taxon>
        <taxon>Adinetida</taxon>
        <taxon>Adinetidae</taxon>
        <taxon>Adineta</taxon>
    </lineage>
</organism>
<comment type="caution">
    <text evidence="2">The sequence shown here is derived from an EMBL/GenBank/DDBJ whole genome shotgun (WGS) entry which is preliminary data.</text>
</comment>
<evidence type="ECO:0000313" key="3">
    <source>
        <dbReference type="Proteomes" id="UP000663852"/>
    </source>
</evidence>
<dbReference type="EMBL" id="CAJNOJ010000561">
    <property type="protein sequence ID" value="CAF1484738.1"/>
    <property type="molecule type" value="Genomic_DNA"/>
</dbReference>
<proteinExistence type="predicted"/>
<protein>
    <submittedName>
        <fullName evidence="2">Uncharacterized protein</fullName>
    </submittedName>
</protein>
<keyword evidence="1" id="KW-0472">Membrane</keyword>
<sequence>MIGILFLLYIEKKSSSIKIVSLLDFKMINQQTFESLILTNTIVAAFCIVLLVTFTIFVILFLVPSLRRRWLVKTKDKQENSLADVSSFSRQPSFHHLNLNAPRLNPIFESATGTTTTTTTQFGTLFHPHATTATLLHPTVWTSVNPASIVSAATQSRPIQSATEIPQKTLKKS</sequence>
<dbReference type="Proteomes" id="UP000663852">
    <property type="component" value="Unassembled WGS sequence"/>
</dbReference>
<evidence type="ECO:0000313" key="2">
    <source>
        <dbReference type="EMBL" id="CAF1484738.1"/>
    </source>
</evidence>
<dbReference type="OrthoDB" id="10057196at2759"/>
<dbReference type="AlphaFoldDB" id="A0A815S4F2"/>
<keyword evidence="1" id="KW-1133">Transmembrane helix</keyword>